<name>A0A4S3B8Q9_9ENTE</name>
<dbReference type="GO" id="GO:0005886">
    <property type="term" value="C:plasma membrane"/>
    <property type="evidence" value="ECO:0007669"/>
    <property type="project" value="UniProtKB-SubCell"/>
</dbReference>
<evidence type="ECO:0000256" key="6">
    <source>
        <dbReference type="ARBA" id="ARBA00022692"/>
    </source>
</evidence>
<evidence type="ECO:0000256" key="5">
    <source>
        <dbReference type="ARBA" id="ARBA00022500"/>
    </source>
</evidence>
<keyword evidence="7 10" id="KW-0283">Flagellar rotation</keyword>
<dbReference type="PANTHER" id="PTHR35091:SF2">
    <property type="entry name" value="FLAGELLAR PROTEIN FLIL"/>
    <property type="match status" value="1"/>
</dbReference>
<protein>
    <recommendedName>
        <fullName evidence="10">Flagellar protein FliL</fullName>
    </recommendedName>
</protein>
<organism evidence="11 12">
    <name type="scientific">Vagococcus silagei</name>
    <dbReference type="NCBI Taxonomy" id="2508885"/>
    <lineage>
        <taxon>Bacteria</taxon>
        <taxon>Bacillati</taxon>
        <taxon>Bacillota</taxon>
        <taxon>Bacilli</taxon>
        <taxon>Lactobacillales</taxon>
        <taxon>Enterococcaceae</taxon>
        <taxon>Vagococcus</taxon>
    </lineage>
</organism>
<evidence type="ECO:0000313" key="12">
    <source>
        <dbReference type="Proteomes" id="UP000310506"/>
    </source>
</evidence>
<dbReference type="EMBL" id="SDGV01000014">
    <property type="protein sequence ID" value="THB61335.1"/>
    <property type="molecule type" value="Genomic_DNA"/>
</dbReference>
<keyword evidence="6 10" id="KW-0812">Transmembrane</keyword>
<evidence type="ECO:0000256" key="1">
    <source>
        <dbReference type="ARBA" id="ARBA00002254"/>
    </source>
</evidence>
<keyword evidence="5 10" id="KW-0145">Chemotaxis</keyword>
<dbReference type="Proteomes" id="UP000310506">
    <property type="component" value="Unassembled WGS sequence"/>
</dbReference>
<comment type="function">
    <text evidence="1 10">Controls the rotational direction of flagella during chemotaxis.</text>
</comment>
<dbReference type="GO" id="GO:0071978">
    <property type="term" value="P:bacterial-type flagellum-dependent swarming motility"/>
    <property type="evidence" value="ECO:0007669"/>
    <property type="project" value="TreeGrafter"/>
</dbReference>
<gene>
    <name evidence="11" type="ORF">ESZ54_06185</name>
</gene>
<dbReference type="PANTHER" id="PTHR35091">
    <property type="entry name" value="FLAGELLAR PROTEIN FLIL"/>
    <property type="match status" value="1"/>
</dbReference>
<comment type="caution">
    <text evidence="11">The sequence shown here is derived from an EMBL/GenBank/DDBJ whole genome shotgun (WGS) entry which is preliminary data.</text>
</comment>
<keyword evidence="4 10" id="KW-1003">Cell membrane</keyword>
<comment type="subcellular location">
    <subcellularLocation>
        <location evidence="2">Cell membrane</location>
        <topology evidence="2">Single-pass membrane protein</topology>
    </subcellularLocation>
</comment>
<evidence type="ECO:0000256" key="4">
    <source>
        <dbReference type="ARBA" id="ARBA00022475"/>
    </source>
</evidence>
<dbReference type="InterPro" id="IPR005503">
    <property type="entry name" value="FliL"/>
</dbReference>
<dbReference type="OrthoDB" id="2296561at2"/>
<proteinExistence type="inferred from homology"/>
<keyword evidence="9 10" id="KW-0472">Membrane</keyword>
<keyword evidence="11" id="KW-0966">Cell projection</keyword>
<evidence type="ECO:0000256" key="3">
    <source>
        <dbReference type="ARBA" id="ARBA00008281"/>
    </source>
</evidence>
<keyword evidence="8 10" id="KW-1133">Transmembrane helix</keyword>
<comment type="similarity">
    <text evidence="3 10">Belongs to the FliL family.</text>
</comment>
<keyword evidence="11" id="KW-0282">Flagellum</keyword>
<dbReference type="GO" id="GO:0009425">
    <property type="term" value="C:bacterial-type flagellum basal body"/>
    <property type="evidence" value="ECO:0007669"/>
    <property type="project" value="InterPro"/>
</dbReference>
<sequence length="183" mass="20130">MKDGVNEMEKNQDVEKELQEVEETEVPIEKKGHSKMILLLVVVLVVGVIGGTAGTFIGNLFSNKKAKTEEVDHISGKISNEQDSIALDEFLVNLAPSKTGEDEYIKISISLLVPAKVGEKEVEKNKDVIRDSIVNTLRKTQAESILNDSKGVESLKVELKEAINKANNSSLVKEVFITNLVIQ</sequence>
<keyword evidence="11" id="KW-0969">Cilium</keyword>
<evidence type="ECO:0000313" key="11">
    <source>
        <dbReference type="EMBL" id="THB61335.1"/>
    </source>
</evidence>
<evidence type="ECO:0000256" key="2">
    <source>
        <dbReference type="ARBA" id="ARBA00004162"/>
    </source>
</evidence>
<reference evidence="11 12" key="1">
    <citation type="submission" date="2019-01" db="EMBL/GenBank/DDBJ databases">
        <title>Vagococcus silagei sp. nov. isolated from brewer's grain.</title>
        <authorList>
            <person name="Guu J.-R."/>
        </authorList>
    </citation>
    <scope>NUCLEOTIDE SEQUENCE [LARGE SCALE GENOMIC DNA]</scope>
    <source>
        <strain evidence="11 12">2B-2</strain>
    </source>
</reference>
<accession>A0A4S3B8Q9</accession>
<dbReference type="AlphaFoldDB" id="A0A4S3B8Q9"/>
<evidence type="ECO:0000256" key="9">
    <source>
        <dbReference type="ARBA" id="ARBA00023136"/>
    </source>
</evidence>
<feature type="transmembrane region" description="Helical" evidence="10">
    <location>
        <begin position="37"/>
        <end position="61"/>
    </location>
</feature>
<evidence type="ECO:0000256" key="10">
    <source>
        <dbReference type="RuleBase" id="RU364125"/>
    </source>
</evidence>
<keyword evidence="12" id="KW-1185">Reference proteome</keyword>
<dbReference type="GO" id="GO:0006935">
    <property type="term" value="P:chemotaxis"/>
    <property type="evidence" value="ECO:0007669"/>
    <property type="project" value="UniProtKB-KW"/>
</dbReference>
<dbReference type="Pfam" id="PF03748">
    <property type="entry name" value="FliL"/>
    <property type="match status" value="1"/>
</dbReference>
<evidence type="ECO:0000256" key="7">
    <source>
        <dbReference type="ARBA" id="ARBA00022779"/>
    </source>
</evidence>
<evidence type="ECO:0000256" key="8">
    <source>
        <dbReference type="ARBA" id="ARBA00022989"/>
    </source>
</evidence>